<evidence type="ECO:0000259" key="5">
    <source>
        <dbReference type="PROSITE" id="PS50931"/>
    </source>
</evidence>
<comment type="similarity">
    <text evidence="1">Belongs to the LysR transcriptional regulatory family.</text>
</comment>
<dbReference type="Pfam" id="PF03466">
    <property type="entry name" value="LysR_substrate"/>
    <property type="match status" value="1"/>
</dbReference>
<dbReference type="InterPro" id="IPR036390">
    <property type="entry name" value="WH_DNA-bd_sf"/>
</dbReference>
<dbReference type="Pfam" id="PF00126">
    <property type="entry name" value="HTH_1"/>
    <property type="match status" value="1"/>
</dbReference>
<dbReference type="PROSITE" id="PS50931">
    <property type="entry name" value="HTH_LYSR"/>
    <property type="match status" value="1"/>
</dbReference>
<reference evidence="7" key="1">
    <citation type="submission" date="2017-09" db="EMBL/GenBank/DDBJ databases">
        <title>FDA dAtabase for Regulatory Grade micrObial Sequences (FDA-ARGOS): Supporting development and validation of Infectious Disease Dx tests.</title>
        <authorList>
            <person name="Minogue T."/>
            <person name="Wolcott M."/>
            <person name="Wasieloski L."/>
            <person name="Aguilar W."/>
            <person name="Moore D."/>
            <person name="Tallon L."/>
            <person name="Sadzewicz L."/>
            <person name="Ott S."/>
            <person name="Zhao X."/>
            <person name="Nagaraj S."/>
            <person name="Vavikolanu K."/>
            <person name="Aluvathingal J."/>
            <person name="Nadendla S."/>
            <person name="Sichtig H."/>
        </authorList>
    </citation>
    <scope>NUCLEOTIDE SEQUENCE [LARGE SCALE GENOMIC DNA]</scope>
    <source>
        <strain evidence="7">FDAARGOS_390</strain>
    </source>
</reference>
<dbReference type="InterPro" id="IPR036388">
    <property type="entry name" value="WH-like_DNA-bd_sf"/>
</dbReference>
<feature type="domain" description="HTH lysR-type" evidence="5">
    <location>
        <begin position="7"/>
        <end position="64"/>
    </location>
</feature>
<dbReference type="SUPFAM" id="SSF53850">
    <property type="entry name" value="Periplasmic binding protein-like II"/>
    <property type="match status" value="1"/>
</dbReference>
<keyword evidence="3" id="KW-0238">DNA-binding</keyword>
<keyword evidence="2" id="KW-0805">Transcription regulation</keyword>
<evidence type="ECO:0000313" key="7">
    <source>
        <dbReference type="Proteomes" id="UP000220629"/>
    </source>
</evidence>
<dbReference type="PRINTS" id="PR00039">
    <property type="entry name" value="HTHLYSR"/>
</dbReference>
<dbReference type="EMBL" id="PDDY01000001">
    <property type="protein sequence ID" value="PEH43157.1"/>
    <property type="molecule type" value="Genomic_DNA"/>
</dbReference>
<dbReference type="PANTHER" id="PTHR30118">
    <property type="entry name" value="HTH-TYPE TRANSCRIPTIONAL REGULATOR LEUO-RELATED"/>
    <property type="match status" value="1"/>
</dbReference>
<dbReference type="GO" id="GO:0003700">
    <property type="term" value="F:DNA-binding transcription factor activity"/>
    <property type="evidence" value="ECO:0007669"/>
    <property type="project" value="InterPro"/>
</dbReference>
<dbReference type="CDD" id="cd08417">
    <property type="entry name" value="PBP2_Nitroaromatics_like"/>
    <property type="match status" value="1"/>
</dbReference>
<evidence type="ECO:0000256" key="1">
    <source>
        <dbReference type="ARBA" id="ARBA00009437"/>
    </source>
</evidence>
<dbReference type="InterPro" id="IPR050389">
    <property type="entry name" value="LysR-type_TF"/>
</dbReference>
<gene>
    <name evidence="6" type="ORF">CRM94_13940</name>
</gene>
<evidence type="ECO:0000313" key="6">
    <source>
        <dbReference type="EMBL" id="PEH43157.1"/>
    </source>
</evidence>
<proteinExistence type="inferred from homology"/>
<dbReference type="Gene3D" id="1.10.10.10">
    <property type="entry name" value="Winged helix-like DNA-binding domain superfamily/Winged helix DNA-binding domain"/>
    <property type="match status" value="1"/>
</dbReference>
<dbReference type="InterPro" id="IPR000847">
    <property type="entry name" value="LysR_HTH_N"/>
</dbReference>
<dbReference type="GO" id="GO:0003677">
    <property type="term" value="F:DNA binding"/>
    <property type="evidence" value="ECO:0007669"/>
    <property type="project" value="UniProtKB-KW"/>
</dbReference>
<dbReference type="Proteomes" id="UP000220629">
    <property type="component" value="Unassembled WGS sequence"/>
</dbReference>
<dbReference type="RefSeq" id="WP_098152935.1">
    <property type="nucleotide sequence ID" value="NZ_CP065596.1"/>
</dbReference>
<name>A0A2A7SHL7_BURGA</name>
<dbReference type="InterPro" id="IPR037402">
    <property type="entry name" value="YidZ_PBP2"/>
</dbReference>
<organism evidence="6 7">
    <name type="scientific">Burkholderia gladioli</name>
    <name type="common">Pseudomonas marginata</name>
    <name type="synonym">Phytomonas marginata</name>
    <dbReference type="NCBI Taxonomy" id="28095"/>
    <lineage>
        <taxon>Bacteria</taxon>
        <taxon>Pseudomonadati</taxon>
        <taxon>Pseudomonadota</taxon>
        <taxon>Betaproteobacteria</taxon>
        <taxon>Burkholderiales</taxon>
        <taxon>Burkholderiaceae</taxon>
        <taxon>Burkholderia</taxon>
    </lineage>
</organism>
<sequence>MSSDLRLDLNLFRVLDAIHSHGGISAAARTLHLTQPAVTHALNRLRAHFDDPLFVRQGNRMTPTERTRAMIGEVQRHLKGLQAAAQAQARFEPATLEQRFVVGIRDVLESIALPQLVERLAREAPRITVVSRRIVLAEVGREIAGDQLDLAIDRRVPTGPQIVREPLVDDALAVVLRRDHPLAQGPLRRAEYFAARHVTVSPLGEPNSLDVLLAADGRFRRIQLVCQHYFAACQIAAAGDLLLTLPRSYARRMAALLPIVVRPLPLRVKPYAIQAYWHESRDGDGAHRWFRERVAQIVREAATGEAGAVGEGEDEGG</sequence>
<comment type="caution">
    <text evidence="6">The sequence shown here is derived from an EMBL/GenBank/DDBJ whole genome shotgun (WGS) entry which is preliminary data.</text>
</comment>
<accession>A0A2A7SHL7</accession>
<evidence type="ECO:0000256" key="4">
    <source>
        <dbReference type="ARBA" id="ARBA00023163"/>
    </source>
</evidence>
<dbReference type="AlphaFoldDB" id="A0A2A7SHL7"/>
<evidence type="ECO:0000256" key="3">
    <source>
        <dbReference type="ARBA" id="ARBA00023125"/>
    </source>
</evidence>
<dbReference type="SUPFAM" id="SSF46785">
    <property type="entry name" value="Winged helix' DNA-binding domain"/>
    <property type="match status" value="1"/>
</dbReference>
<dbReference type="InterPro" id="IPR005119">
    <property type="entry name" value="LysR_subst-bd"/>
</dbReference>
<keyword evidence="4" id="KW-0804">Transcription</keyword>
<protein>
    <submittedName>
        <fullName evidence="6">LysR family transcriptional regulator</fullName>
    </submittedName>
</protein>
<evidence type="ECO:0000256" key="2">
    <source>
        <dbReference type="ARBA" id="ARBA00023015"/>
    </source>
</evidence>
<dbReference type="Gene3D" id="3.40.190.10">
    <property type="entry name" value="Periplasmic binding protein-like II"/>
    <property type="match status" value="2"/>
</dbReference>
<dbReference type="PANTHER" id="PTHR30118:SF15">
    <property type="entry name" value="TRANSCRIPTIONAL REGULATORY PROTEIN"/>
    <property type="match status" value="1"/>
</dbReference>